<feature type="compositionally biased region" description="Low complexity" evidence="4">
    <location>
        <begin position="1"/>
        <end position="10"/>
    </location>
</feature>
<protein>
    <recommendedName>
        <fullName evidence="5">Tryptophan synthase beta chain-like PALP domain-containing protein</fullName>
    </recommendedName>
</protein>
<sequence length="406" mass="39109">MSTTGTAGTAGTAGRGAGTGVTGLGAGTGTTGSGVGVGVGPGPGLGVGPGVGVGPGPELGAGHGAGVGRGPGVGPGTGEVRLGVASGALGGADLLAAASRIAPYVVRTPLLRGPATAAHGTGLRLKAEHLQLGGSFKMRGAANAVLALAADRVVTGSSGNHGIALARIARTLGIPLTVVLAAGAMPSKAAAIRALGAETVQVGGGVAEREERARALAAERGAVLVPSSDHPLVVAGQGTVGLEILAAAPDTETVYVPTGGGGLLAGLCLAAAEHPVRVVGVEPALTPRYARSLAAGHPVRLPPCATVADGLRGQSPGAVPYPIIRDRVDELIAVGDAEILAATALLHRLGVDAEPSGAVALAGALRAGRRERAVAIVSGGNTPARLHTLHHSHTSTSASASTNVHI</sequence>
<feature type="domain" description="Tryptophan synthase beta chain-like PALP" evidence="5">
    <location>
        <begin position="103"/>
        <end position="379"/>
    </location>
</feature>
<feature type="region of interest" description="Disordered" evidence="4">
    <location>
        <begin position="383"/>
        <end position="406"/>
    </location>
</feature>
<dbReference type="SUPFAM" id="SSF53686">
    <property type="entry name" value="Tryptophan synthase beta subunit-like PLP-dependent enzymes"/>
    <property type="match status" value="1"/>
</dbReference>
<evidence type="ECO:0000313" key="7">
    <source>
        <dbReference type="Proteomes" id="UP001501721"/>
    </source>
</evidence>
<feature type="compositionally biased region" description="Gly residues" evidence="4">
    <location>
        <begin position="11"/>
        <end position="25"/>
    </location>
</feature>
<reference evidence="6 7" key="1">
    <citation type="journal article" date="2019" name="Int. J. Syst. Evol. Microbiol.">
        <title>The Global Catalogue of Microorganisms (GCM) 10K type strain sequencing project: providing services to taxonomists for standard genome sequencing and annotation.</title>
        <authorList>
            <consortium name="The Broad Institute Genomics Platform"/>
            <consortium name="The Broad Institute Genome Sequencing Center for Infectious Disease"/>
            <person name="Wu L."/>
            <person name="Ma J."/>
        </authorList>
    </citation>
    <scope>NUCLEOTIDE SEQUENCE [LARGE SCALE GENOMIC DNA]</scope>
    <source>
        <strain evidence="6 7">JCM 6923</strain>
    </source>
</reference>
<keyword evidence="7" id="KW-1185">Reference proteome</keyword>
<evidence type="ECO:0000259" key="5">
    <source>
        <dbReference type="Pfam" id="PF00291"/>
    </source>
</evidence>
<dbReference type="EMBL" id="BAAATL010000016">
    <property type="protein sequence ID" value="GAA2488889.1"/>
    <property type="molecule type" value="Genomic_DNA"/>
</dbReference>
<dbReference type="Proteomes" id="UP001501721">
    <property type="component" value="Unassembled WGS sequence"/>
</dbReference>
<proteinExistence type="predicted"/>
<comment type="caution">
    <text evidence="6">The sequence shown here is derived from an EMBL/GenBank/DDBJ whole genome shotgun (WGS) entry which is preliminary data.</text>
</comment>
<dbReference type="InterPro" id="IPR050147">
    <property type="entry name" value="Ser/Thr_Dehydratase"/>
</dbReference>
<evidence type="ECO:0000256" key="4">
    <source>
        <dbReference type="SAM" id="MobiDB-lite"/>
    </source>
</evidence>
<accession>A0ABN3LRM3</accession>
<feature type="region of interest" description="Disordered" evidence="4">
    <location>
        <begin position="48"/>
        <end position="73"/>
    </location>
</feature>
<gene>
    <name evidence="6" type="ORF">GCM10010422_38870</name>
</gene>
<evidence type="ECO:0000256" key="3">
    <source>
        <dbReference type="ARBA" id="ARBA00023239"/>
    </source>
</evidence>
<organism evidence="6 7">
    <name type="scientific">Streptomyces graminearus</name>
    <dbReference type="NCBI Taxonomy" id="284030"/>
    <lineage>
        <taxon>Bacteria</taxon>
        <taxon>Bacillati</taxon>
        <taxon>Actinomycetota</taxon>
        <taxon>Actinomycetes</taxon>
        <taxon>Kitasatosporales</taxon>
        <taxon>Streptomycetaceae</taxon>
        <taxon>Streptomyces</taxon>
    </lineage>
</organism>
<feature type="region of interest" description="Disordered" evidence="4">
    <location>
        <begin position="1"/>
        <end position="25"/>
    </location>
</feature>
<dbReference type="InterPro" id="IPR036052">
    <property type="entry name" value="TrpB-like_PALP_sf"/>
</dbReference>
<dbReference type="PANTHER" id="PTHR48078">
    <property type="entry name" value="THREONINE DEHYDRATASE, MITOCHONDRIAL-RELATED"/>
    <property type="match status" value="1"/>
</dbReference>
<keyword evidence="3" id="KW-0456">Lyase</keyword>
<name>A0ABN3LRM3_9ACTN</name>
<evidence type="ECO:0000256" key="2">
    <source>
        <dbReference type="ARBA" id="ARBA00022898"/>
    </source>
</evidence>
<dbReference type="Pfam" id="PF00291">
    <property type="entry name" value="PALP"/>
    <property type="match status" value="1"/>
</dbReference>
<dbReference type="InterPro" id="IPR001926">
    <property type="entry name" value="TrpB-like_PALP"/>
</dbReference>
<dbReference type="RefSeq" id="WP_346075559.1">
    <property type="nucleotide sequence ID" value="NZ_BAAATL010000016.1"/>
</dbReference>
<evidence type="ECO:0000313" key="6">
    <source>
        <dbReference type="EMBL" id="GAA2488889.1"/>
    </source>
</evidence>
<comment type="cofactor">
    <cofactor evidence="1">
        <name>pyridoxal 5'-phosphate</name>
        <dbReference type="ChEBI" id="CHEBI:597326"/>
    </cofactor>
</comment>
<keyword evidence="2" id="KW-0663">Pyridoxal phosphate</keyword>
<feature type="compositionally biased region" description="Low complexity" evidence="4">
    <location>
        <begin position="394"/>
        <end position="406"/>
    </location>
</feature>
<dbReference type="Gene3D" id="3.40.50.1100">
    <property type="match status" value="2"/>
</dbReference>
<evidence type="ECO:0000256" key="1">
    <source>
        <dbReference type="ARBA" id="ARBA00001933"/>
    </source>
</evidence>
<dbReference type="PANTHER" id="PTHR48078:SF6">
    <property type="entry name" value="L-THREONINE DEHYDRATASE CATABOLIC TDCB"/>
    <property type="match status" value="1"/>
</dbReference>